<organism evidence="2 3">
    <name type="scientific">Mesorhabditis belari</name>
    <dbReference type="NCBI Taxonomy" id="2138241"/>
    <lineage>
        <taxon>Eukaryota</taxon>
        <taxon>Metazoa</taxon>
        <taxon>Ecdysozoa</taxon>
        <taxon>Nematoda</taxon>
        <taxon>Chromadorea</taxon>
        <taxon>Rhabditida</taxon>
        <taxon>Rhabditina</taxon>
        <taxon>Rhabditomorpha</taxon>
        <taxon>Rhabditoidea</taxon>
        <taxon>Rhabditidae</taxon>
        <taxon>Mesorhabditinae</taxon>
        <taxon>Mesorhabditis</taxon>
    </lineage>
</organism>
<dbReference type="WBParaSite" id="MBELARI_LOCUS14485">
    <property type="protein sequence ID" value="MBELARI_LOCUS14485"/>
    <property type="gene ID" value="MBELARI_LOCUS14485"/>
</dbReference>
<accession>A0AAF3EKJ2</accession>
<proteinExistence type="predicted"/>
<feature type="chain" id="PRO_5041977354" evidence="1">
    <location>
        <begin position="19"/>
        <end position="88"/>
    </location>
</feature>
<name>A0AAF3EKJ2_9BILA</name>
<evidence type="ECO:0000313" key="2">
    <source>
        <dbReference type="Proteomes" id="UP000887575"/>
    </source>
</evidence>
<feature type="signal peptide" evidence="1">
    <location>
        <begin position="1"/>
        <end position="18"/>
    </location>
</feature>
<keyword evidence="2" id="KW-1185">Reference proteome</keyword>
<dbReference type="AlphaFoldDB" id="A0AAF3EKJ2"/>
<evidence type="ECO:0000256" key="1">
    <source>
        <dbReference type="SAM" id="SignalP"/>
    </source>
</evidence>
<keyword evidence="1" id="KW-0732">Signal</keyword>
<protein>
    <submittedName>
        <fullName evidence="3">Uncharacterized protein</fullName>
    </submittedName>
</protein>
<dbReference type="Proteomes" id="UP000887575">
    <property type="component" value="Unassembled WGS sequence"/>
</dbReference>
<evidence type="ECO:0000313" key="3">
    <source>
        <dbReference type="WBParaSite" id="MBELARI_LOCUS14485"/>
    </source>
</evidence>
<reference evidence="3" key="1">
    <citation type="submission" date="2024-02" db="UniProtKB">
        <authorList>
            <consortium name="WormBaseParasite"/>
        </authorList>
    </citation>
    <scope>IDENTIFICATION</scope>
</reference>
<sequence>MTLRLFPILLCLVPIYQTIPLNCPQILGSAGVSEKFGNSVGHAIDLISVRALRRFNPSVTEKNRVPTMNMDLTSEAGSSTLCPGFSRL</sequence>